<evidence type="ECO:0000313" key="4">
    <source>
        <dbReference type="Proteomes" id="UP001497516"/>
    </source>
</evidence>
<feature type="region of interest" description="Disordered" evidence="2">
    <location>
        <begin position="87"/>
        <end position="151"/>
    </location>
</feature>
<reference evidence="3 4" key="1">
    <citation type="submission" date="2024-04" db="EMBL/GenBank/DDBJ databases">
        <authorList>
            <person name="Fracassetti M."/>
        </authorList>
    </citation>
    <scope>NUCLEOTIDE SEQUENCE [LARGE SCALE GENOMIC DNA]</scope>
</reference>
<evidence type="ECO:0000313" key="3">
    <source>
        <dbReference type="EMBL" id="CAL1381727.1"/>
    </source>
</evidence>
<feature type="coiled-coil region" evidence="1">
    <location>
        <begin position="6"/>
        <end position="33"/>
    </location>
</feature>
<protein>
    <submittedName>
        <fullName evidence="3">Uncharacterized protein</fullName>
    </submittedName>
</protein>
<gene>
    <name evidence="3" type="ORF">LTRI10_LOCUS23091</name>
</gene>
<dbReference type="AlphaFoldDB" id="A0AAV2E7S1"/>
<proteinExistence type="predicted"/>
<organism evidence="3 4">
    <name type="scientific">Linum trigynum</name>
    <dbReference type="NCBI Taxonomy" id="586398"/>
    <lineage>
        <taxon>Eukaryota</taxon>
        <taxon>Viridiplantae</taxon>
        <taxon>Streptophyta</taxon>
        <taxon>Embryophyta</taxon>
        <taxon>Tracheophyta</taxon>
        <taxon>Spermatophyta</taxon>
        <taxon>Magnoliopsida</taxon>
        <taxon>eudicotyledons</taxon>
        <taxon>Gunneridae</taxon>
        <taxon>Pentapetalae</taxon>
        <taxon>rosids</taxon>
        <taxon>fabids</taxon>
        <taxon>Malpighiales</taxon>
        <taxon>Linaceae</taxon>
        <taxon>Linum</taxon>
    </lineage>
</organism>
<evidence type="ECO:0000256" key="2">
    <source>
        <dbReference type="SAM" id="MobiDB-lite"/>
    </source>
</evidence>
<name>A0AAV2E7S1_9ROSI</name>
<dbReference type="EMBL" id="OZ034817">
    <property type="protein sequence ID" value="CAL1381727.1"/>
    <property type="molecule type" value="Genomic_DNA"/>
</dbReference>
<accession>A0AAV2E7S1</accession>
<feature type="compositionally biased region" description="Acidic residues" evidence="2">
    <location>
        <begin position="100"/>
        <end position="129"/>
    </location>
</feature>
<dbReference type="Proteomes" id="UP001497516">
    <property type="component" value="Chromosome 4"/>
</dbReference>
<keyword evidence="4" id="KW-1185">Reference proteome</keyword>
<keyword evidence="1" id="KW-0175">Coiled coil</keyword>
<evidence type="ECO:0000256" key="1">
    <source>
        <dbReference type="SAM" id="Coils"/>
    </source>
</evidence>
<sequence length="151" mass="16719">MTTRAKDQHKKELKAAEAEVKRLGKDLADYHKSDVGKNLQADNVIDTVKILREKVIKDHPEVEWDSMALIMHVLNFMDSGRKASELEPIAGLEVPSPNADGEEADEEEDEGVEDDEGVEGEEEEGEGQVDGEKRLPEPQGTPEGAVRSEEE</sequence>